<dbReference type="GO" id="GO:0008380">
    <property type="term" value="P:RNA splicing"/>
    <property type="evidence" value="ECO:0007669"/>
    <property type="project" value="UniProtKB-KW"/>
</dbReference>
<dbReference type="FunFam" id="3.30.70.330:FF:000365">
    <property type="entry name" value="U4/U6 snRNA-associated-splicing factor PRP24"/>
    <property type="match status" value="1"/>
</dbReference>
<evidence type="ECO:0000256" key="7">
    <source>
        <dbReference type="ARBA" id="ARBA00093374"/>
    </source>
</evidence>
<evidence type="ECO:0000313" key="13">
    <source>
        <dbReference type="EMBL" id="KAG1822925.1"/>
    </source>
</evidence>
<evidence type="ECO:0000256" key="1">
    <source>
        <dbReference type="ARBA" id="ARBA00004123"/>
    </source>
</evidence>
<evidence type="ECO:0000256" key="5">
    <source>
        <dbReference type="ARBA" id="ARBA00023187"/>
    </source>
</evidence>
<feature type="domain" description="RRM" evidence="12">
    <location>
        <begin position="805"/>
        <end position="881"/>
    </location>
</feature>
<dbReference type="Pfam" id="PF00076">
    <property type="entry name" value="RRM_1"/>
    <property type="match status" value="3"/>
</dbReference>
<feature type="region of interest" description="Disordered" evidence="11">
    <location>
        <begin position="598"/>
        <end position="627"/>
    </location>
</feature>
<sequence>MDESSSLDALADTLTRLSANSYSVDLHAQHIRLAKSMDDKDQLLVALEMAANYMATPDTIWLPLIDAKTAVSDTNTPEGTLEVLGVYSKAESDYMSFSILQKHLGFLVDRHEYFSGLEVEPDNLGELFSDNWTREAMSIVVSKGTGDISQSHVLWDQYYNWELEILEKASTDEKPLSVDVIEKILLARLQQPHANHQDTYQSYSSFTTAHKPASEYESLLISASKLRSRAIKAYEKREASEMALAAAGYSLDAYATYIAAEQRRKDPDHFILCGLYERGLAEASRRQFAGEPGAERAMQMFWVGYIDFVKSQGQSVEFWQRATRSVPGSGEVWARYIRFLERDQESEASKDDMDASKNEDIEAAYTRALSTTLFTRNRRSDPEIDADQIVPLVLARAGAEKRAVEAGHAGENNLATFIKVVEDGIAMVRQASNSGDPRFRLEKFLSEFYLSLADVPGAAVQLWASTAAHYRSSWAAWVAYTDVLIRTDHHDLTRKTFQDMSTKNLDYPEALWDAWHNFEHAHGSLSSLEEAISKITQARAQLETRRAREAEKAYAAAAAQYAEQQAASGAAVSILATGATQGSVPVVSEAMDVDFSVPADTKEKRKAEEEHPVTETSGSKKPRLETPPISLKRDRENCTVFVADLPSEATEADLKALFKDASCGDIRDVKFTRMPETLVATVEFYDRDSVPAALTKDKKRIHETEIGVHLAWRSTLYITNFPEKFDDTSIRDLFGQYGLIFDVRWPSKKFKATRRFCYLQYTSPSSAERALELHGRELEPDRAISVLISNPERKKERSDADANERELYVAGLSKFATKEDLRKVFETYGPIKEIRLAEDKSGQPKGFAFIDFESETDARAALAANNHELKNRRIAVTFTDSRVRAKNKEGTAETGLGRRADARNRSVRVRNIPSGTQEGLLHQLLEKHSIVKRTEIFAALNEAVVELENPAEAGKLLLRTEPIILDGNVLQFSEEQAGPFRGQPAAPPPVTGGMFVPRAAGSRPRAGLGRARRPGLGATQTPSNSDAQPPEHTGKKGQDDFRKMLG</sequence>
<dbReference type="PANTHER" id="PTHR24012">
    <property type="entry name" value="RNA BINDING PROTEIN"/>
    <property type="match status" value="1"/>
</dbReference>
<protein>
    <recommendedName>
        <fullName evidence="8">U4/U6 snRNA-associated-splicing factor PRP24</fullName>
    </recommendedName>
</protein>
<evidence type="ECO:0000256" key="3">
    <source>
        <dbReference type="ARBA" id="ARBA00022737"/>
    </source>
</evidence>
<keyword evidence="10" id="KW-0175">Coiled coil</keyword>
<evidence type="ECO:0000256" key="4">
    <source>
        <dbReference type="ARBA" id="ARBA00022884"/>
    </source>
</evidence>
<dbReference type="SUPFAM" id="SSF54928">
    <property type="entry name" value="RNA-binding domain, RBD"/>
    <property type="match status" value="3"/>
</dbReference>
<keyword evidence="14" id="KW-1185">Reference proteome</keyword>
<evidence type="ECO:0000256" key="2">
    <source>
        <dbReference type="ARBA" id="ARBA00022664"/>
    </source>
</evidence>
<dbReference type="CDD" id="cd12296">
    <property type="entry name" value="RRM1_Prp24"/>
    <property type="match status" value="1"/>
</dbReference>
<evidence type="ECO:0000259" key="12">
    <source>
        <dbReference type="PROSITE" id="PS50102"/>
    </source>
</evidence>
<dbReference type="InterPro" id="IPR035979">
    <property type="entry name" value="RBD_domain_sf"/>
</dbReference>
<proteinExistence type="predicted"/>
<dbReference type="Proteomes" id="UP000807769">
    <property type="component" value="Unassembled WGS sequence"/>
</dbReference>
<dbReference type="InterPro" id="IPR012677">
    <property type="entry name" value="Nucleotide-bd_a/b_plait_sf"/>
</dbReference>
<dbReference type="GO" id="GO:0006397">
    <property type="term" value="P:mRNA processing"/>
    <property type="evidence" value="ECO:0007669"/>
    <property type="project" value="UniProtKB-KW"/>
</dbReference>
<feature type="region of interest" description="Disordered" evidence="11">
    <location>
        <begin position="978"/>
        <end position="1046"/>
    </location>
</feature>
<keyword evidence="6" id="KW-0539">Nucleus</keyword>
<dbReference type="OrthoDB" id="360390at2759"/>
<dbReference type="InterPro" id="IPR034398">
    <property type="entry name" value="Prp24_RRM2"/>
</dbReference>
<accession>A0A9P7JH99</accession>
<dbReference type="SMART" id="SM00360">
    <property type="entry name" value="RRM"/>
    <property type="match status" value="4"/>
</dbReference>
<dbReference type="CDD" id="cd00590">
    <property type="entry name" value="RRM_SF"/>
    <property type="match status" value="1"/>
</dbReference>
<comment type="function">
    <text evidence="7">Functions as a recycling factor of the spliceosome, a machinery that forms on each precursor-messenger RNA (pre-mRNA) and catalyzes the removal of introns. Chaperones the re-annealing of U4 and U6 snRNAs (small nuclear RNAs) released from previous rounds of splicing, an initial step in reforming the U4/U6-U5 tri-snRNP (small nuclear ribonucleoprotein) that can reassemble into another spliceosome complex; this step involves binding U6 and facilitating the unwinding of the U6 internal stem loop, followed by base-pairing of U6 to U4.</text>
</comment>
<evidence type="ECO:0000256" key="10">
    <source>
        <dbReference type="SAM" id="Coils"/>
    </source>
</evidence>
<keyword evidence="5" id="KW-0508">mRNA splicing</keyword>
<feature type="compositionally biased region" description="Basic and acidic residues" evidence="11">
    <location>
        <begin position="1032"/>
        <end position="1046"/>
    </location>
</feature>
<evidence type="ECO:0000256" key="8">
    <source>
        <dbReference type="ARBA" id="ARBA00093627"/>
    </source>
</evidence>
<feature type="compositionally biased region" description="Low complexity" evidence="11">
    <location>
        <begin position="997"/>
        <end position="1018"/>
    </location>
</feature>
<reference evidence="13" key="1">
    <citation type="journal article" date="2020" name="New Phytol.">
        <title>Comparative genomics reveals dynamic genome evolution in host specialist ectomycorrhizal fungi.</title>
        <authorList>
            <person name="Lofgren L.A."/>
            <person name="Nguyen N.H."/>
            <person name="Vilgalys R."/>
            <person name="Ruytinx J."/>
            <person name="Liao H.L."/>
            <person name="Branco S."/>
            <person name="Kuo A."/>
            <person name="LaButti K."/>
            <person name="Lipzen A."/>
            <person name="Andreopoulos W."/>
            <person name="Pangilinan J."/>
            <person name="Riley R."/>
            <person name="Hundley H."/>
            <person name="Na H."/>
            <person name="Barry K."/>
            <person name="Grigoriev I.V."/>
            <person name="Stajich J.E."/>
            <person name="Kennedy P.G."/>
        </authorList>
    </citation>
    <scope>NUCLEOTIDE SEQUENCE</scope>
    <source>
        <strain evidence="13">MN1</strain>
    </source>
</reference>
<evidence type="ECO:0000256" key="9">
    <source>
        <dbReference type="PROSITE-ProRule" id="PRU00176"/>
    </source>
</evidence>
<comment type="caution">
    <text evidence="13">The sequence shown here is derived from an EMBL/GenBank/DDBJ whole genome shotgun (WGS) entry which is preliminary data.</text>
</comment>
<dbReference type="SUPFAM" id="SSF48452">
    <property type="entry name" value="TPR-like"/>
    <property type="match status" value="1"/>
</dbReference>
<dbReference type="InterPro" id="IPR000504">
    <property type="entry name" value="RRM_dom"/>
</dbReference>
<dbReference type="GeneID" id="64633545"/>
<feature type="compositionally biased region" description="Basic and acidic residues" evidence="11">
    <location>
        <begin position="600"/>
        <end position="613"/>
    </location>
</feature>
<evidence type="ECO:0000256" key="11">
    <source>
        <dbReference type="SAM" id="MobiDB-lite"/>
    </source>
</evidence>
<dbReference type="GO" id="GO:0005688">
    <property type="term" value="C:U6 snRNP"/>
    <property type="evidence" value="ECO:0007669"/>
    <property type="project" value="UniProtKB-ARBA"/>
</dbReference>
<comment type="subcellular location">
    <subcellularLocation>
        <location evidence="1">Nucleus</location>
    </subcellularLocation>
</comment>
<name>A0A9P7JH99_9AGAM</name>
<feature type="domain" description="RRM" evidence="12">
    <location>
        <begin position="714"/>
        <end position="791"/>
    </location>
</feature>
<dbReference type="InterPro" id="IPR011990">
    <property type="entry name" value="TPR-like_helical_dom_sf"/>
</dbReference>
<organism evidence="13 14">
    <name type="scientific">Suillus subaureus</name>
    <dbReference type="NCBI Taxonomy" id="48587"/>
    <lineage>
        <taxon>Eukaryota</taxon>
        <taxon>Fungi</taxon>
        <taxon>Dikarya</taxon>
        <taxon>Basidiomycota</taxon>
        <taxon>Agaricomycotina</taxon>
        <taxon>Agaricomycetes</taxon>
        <taxon>Agaricomycetidae</taxon>
        <taxon>Boletales</taxon>
        <taxon>Suillineae</taxon>
        <taxon>Suillaceae</taxon>
        <taxon>Suillus</taxon>
    </lineage>
</organism>
<evidence type="ECO:0000313" key="14">
    <source>
        <dbReference type="Proteomes" id="UP000807769"/>
    </source>
</evidence>
<dbReference type="Gene3D" id="1.25.40.10">
    <property type="entry name" value="Tetratricopeptide repeat domain"/>
    <property type="match status" value="2"/>
</dbReference>
<dbReference type="CDD" id="cd12297">
    <property type="entry name" value="RRM2_Prp24"/>
    <property type="match status" value="1"/>
</dbReference>
<gene>
    <name evidence="13" type="ORF">BJ212DRAFT_1477327</name>
</gene>
<dbReference type="InterPro" id="IPR034397">
    <property type="entry name" value="Prp24_RRM1"/>
</dbReference>
<dbReference type="GO" id="GO:0003723">
    <property type="term" value="F:RNA binding"/>
    <property type="evidence" value="ECO:0007669"/>
    <property type="project" value="UniProtKB-UniRule"/>
</dbReference>
<keyword evidence="2" id="KW-0507">mRNA processing</keyword>
<dbReference type="PROSITE" id="PS50102">
    <property type="entry name" value="RRM"/>
    <property type="match status" value="3"/>
</dbReference>
<feature type="domain" description="RRM" evidence="12">
    <location>
        <begin position="638"/>
        <end position="713"/>
    </location>
</feature>
<keyword evidence="3" id="KW-0677">Repeat</keyword>
<dbReference type="Gene3D" id="3.30.70.330">
    <property type="match status" value="3"/>
</dbReference>
<evidence type="ECO:0000256" key="6">
    <source>
        <dbReference type="ARBA" id="ARBA00023242"/>
    </source>
</evidence>
<feature type="coiled-coil region" evidence="10">
    <location>
        <begin position="525"/>
        <end position="567"/>
    </location>
</feature>
<keyword evidence="4 9" id="KW-0694">RNA-binding</keyword>
<dbReference type="AlphaFoldDB" id="A0A9P7JH99"/>
<dbReference type="EMBL" id="JABBWG010000005">
    <property type="protein sequence ID" value="KAG1822925.1"/>
    <property type="molecule type" value="Genomic_DNA"/>
</dbReference>
<dbReference type="RefSeq" id="XP_041197331.1">
    <property type="nucleotide sequence ID" value="XM_041339529.1"/>
</dbReference>